<comment type="similarity">
    <text evidence="4 17">Belongs to the MurCDEF family.</text>
</comment>
<dbReference type="InterPro" id="IPR005762">
    <property type="entry name" value="MurD"/>
</dbReference>
<dbReference type="EC" id="6.3.2.9" evidence="5 17"/>
<evidence type="ECO:0000256" key="15">
    <source>
        <dbReference type="ARBA" id="ARBA00032324"/>
    </source>
</evidence>
<evidence type="ECO:0000256" key="11">
    <source>
        <dbReference type="ARBA" id="ARBA00022960"/>
    </source>
</evidence>
<evidence type="ECO:0000256" key="10">
    <source>
        <dbReference type="ARBA" id="ARBA00022840"/>
    </source>
</evidence>
<evidence type="ECO:0000259" key="19">
    <source>
        <dbReference type="Pfam" id="PF02875"/>
    </source>
</evidence>
<evidence type="ECO:0000256" key="16">
    <source>
        <dbReference type="ARBA" id="ARBA00047632"/>
    </source>
</evidence>
<dbReference type="Pfam" id="PF08245">
    <property type="entry name" value="Mur_ligase_M"/>
    <property type="match status" value="1"/>
</dbReference>
<evidence type="ECO:0000313" key="22">
    <source>
        <dbReference type="Proteomes" id="UP000242164"/>
    </source>
</evidence>
<comment type="subcellular location">
    <subcellularLocation>
        <location evidence="2 17 18">Cytoplasm</location>
    </subcellularLocation>
</comment>
<organism evidence="21 22">
    <name type="scientific">Bacillus cytotoxicus</name>
    <dbReference type="NCBI Taxonomy" id="580165"/>
    <lineage>
        <taxon>Bacteria</taxon>
        <taxon>Bacillati</taxon>
        <taxon>Bacillota</taxon>
        <taxon>Bacilli</taxon>
        <taxon>Bacillales</taxon>
        <taxon>Bacillaceae</taxon>
        <taxon>Bacillus</taxon>
        <taxon>Bacillus cereus group</taxon>
    </lineage>
</organism>
<dbReference type="SUPFAM" id="SSF53623">
    <property type="entry name" value="MurD-like peptide ligases, catalytic domain"/>
    <property type="match status" value="1"/>
</dbReference>
<dbReference type="PANTHER" id="PTHR43692:SF1">
    <property type="entry name" value="UDP-N-ACETYLMURAMOYLALANINE--D-GLUTAMATE LIGASE"/>
    <property type="match status" value="1"/>
</dbReference>
<keyword evidence="17 18" id="KW-0132">Cell division</keyword>
<keyword evidence="8 17" id="KW-0436">Ligase</keyword>
<dbReference type="GO" id="GO:0009252">
    <property type="term" value="P:peptidoglycan biosynthetic process"/>
    <property type="evidence" value="ECO:0007669"/>
    <property type="project" value="UniProtKB-UniRule"/>
</dbReference>
<evidence type="ECO:0000259" key="20">
    <source>
        <dbReference type="Pfam" id="PF08245"/>
    </source>
</evidence>
<dbReference type="GO" id="GO:0008360">
    <property type="term" value="P:regulation of cell shape"/>
    <property type="evidence" value="ECO:0007669"/>
    <property type="project" value="UniProtKB-KW"/>
</dbReference>
<evidence type="ECO:0000256" key="8">
    <source>
        <dbReference type="ARBA" id="ARBA00022598"/>
    </source>
</evidence>
<keyword evidence="9 17" id="KW-0547">Nucleotide-binding</keyword>
<dbReference type="Gene3D" id="3.40.1190.10">
    <property type="entry name" value="Mur-like, catalytic domain"/>
    <property type="match status" value="1"/>
</dbReference>
<dbReference type="AlphaFoldDB" id="A0AAX2CJ39"/>
<keyword evidence="7 17" id="KW-0963">Cytoplasm</keyword>
<dbReference type="Pfam" id="PF02875">
    <property type="entry name" value="Mur_ligase_C"/>
    <property type="match status" value="1"/>
</dbReference>
<dbReference type="GO" id="GO:0005524">
    <property type="term" value="F:ATP binding"/>
    <property type="evidence" value="ECO:0007669"/>
    <property type="project" value="UniProtKB-UniRule"/>
</dbReference>
<dbReference type="InterPro" id="IPR013221">
    <property type="entry name" value="Mur_ligase_cen"/>
</dbReference>
<protein>
    <recommendedName>
        <fullName evidence="6 17">UDP-N-acetylmuramoylalanine--D-glutamate ligase</fullName>
        <ecNumber evidence="5 17">6.3.2.9</ecNumber>
    </recommendedName>
    <alternativeName>
        <fullName evidence="15 17">D-glutamic acid-adding enzyme</fullName>
    </alternativeName>
    <alternativeName>
        <fullName evidence="14 17">UDP-N-acetylmuramoyl-L-alanyl-D-glutamate synthetase</fullName>
    </alternativeName>
</protein>
<evidence type="ECO:0000256" key="3">
    <source>
        <dbReference type="ARBA" id="ARBA00004752"/>
    </source>
</evidence>
<dbReference type="Pfam" id="PF21799">
    <property type="entry name" value="MurD-like_N"/>
    <property type="match status" value="1"/>
</dbReference>
<feature type="domain" description="Mur ligase central" evidence="20">
    <location>
        <begin position="117"/>
        <end position="290"/>
    </location>
</feature>
<dbReference type="GO" id="GO:0051301">
    <property type="term" value="P:cell division"/>
    <property type="evidence" value="ECO:0007669"/>
    <property type="project" value="UniProtKB-KW"/>
</dbReference>
<comment type="catalytic activity">
    <reaction evidence="16 17 18">
        <text>UDP-N-acetyl-alpha-D-muramoyl-L-alanine + D-glutamate + ATP = UDP-N-acetyl-alpha-D-muramoyl-L-alanyl-D-glutamate + ADP + phosphate + H(+)</text>
        <dbReference type="Rhea" id="RHEA:16429"/>
        <dbReference type="ChEBI" id="CHEBI:15378"/>
        <dbReference type="ChEBI" id="CHEBI:29986"/>
        <dbReference type="ChEBI" id="CHEBI:30616"/>
        <dbReference type="ChEBI" id="CHEBI:43474"/>
        <dbReference type="ChEBI" id="CHEBI:83898"/>
        <dbReference type="ChEBI" id="CHEBI:83900"/>
        <dbReference type="ChEBI" id="CHEBI:456216"/>
        <dbReference type="EC" id="6.3.2.9"/>
    </reaction>
</comment>
<gene>
    <name evidence="17" type="primary">murD</name>
    <name evidence="21" type="ORF">BCB44BAC_02899</name>
</gene>
<evidence type="ECO:0000256" key="6">
    <source>
        <dbReference type="ARBA" id="ARBA00015655"/>
    </source>
</evidence>
<evidence type="ECO:0000256" key="1">
    <source>
        <dbReference type="ARBA" id="ARBA00002734"/>
    </source>
</evidence>
<dbReference type="EMBL" id="FMIK01000037">
    <property type="protein sequence ID" value="SCL97589.1"/>
    <property type="molecule type" value="Genomic_DNA"/>
</dbReference>
<dbReference type="SUPFAM" id="SSF53244">
    <property type="entry name" value="MurD-like peptide ligases, peptide-binding domain"/>
    <property type="match status" value="1"/>
</dbReference>
<dbReference type="GO" id="GO:0071555">
    <property type="term" value="P:cell wall organization"/>
    <property type="evidence" value="ECO:0007669"/>
    <property type="project" value="UniProtKB-KW"/>
</dbReference>
<comment type="caution">
    <text evidence="21">The sequence shown here is derived from an EMBL/GenBank/DDBJ whole genome shotgun (WGS) entry which is preliminary data.</text>
</comment>
<keyword evidence="12 17" id="KW-0573">Peptidoglycan synthesis</keyword>
<evidence type="ECO:0000256" key="18">
    <source>
        <dbReference type="RuleBase" id="RU003664"/>
    </source>
</evidence>
<dbReference type="InterPro" id="IPR036565">
    <property type="entry name" value="Mur-like_cat_sf"/>
</dbReference>
<dbReference type="GO" id="GO:0005737">
    <property type="term" value="C:cytoplasm"/>
    <property type="evidence" value="ECO:0007669"/>
    <property type="project" value="UniProtKB-SubCell"/>
</dbReference>
<evidence type="ECO:0000256" key="5">
    <source>
        <dbReference type="ARBA" id="ARBA00012212"/>
    </source>
</evidence>
<dbReference type="SUPFAM" id="SSF51984">
    <property type="entry name" value="MurCD N-terminal domain"/>
    <property type="match status" value="1"/>
</dbReference>
<dbReference type="PANTHER" id="PTHR43692">
    <property type="entry name" value="UDP-N-ACETYLMURAMOYLALANINE--D-GLUTAMATE LIGASE"/>
    <property type="match status" value="1"/>
</dbReference>
<proteinExistence type="inferred from homology"/>
<comment type="function">
    <text evidence="1 17 18">Cell wall formation. Catalyzes the addition of glutamate to the nucleotide precursor UDP-N-acetylmuramoyl-L-alanine (UMA).</text>
</comment>
<keyword evidence="17 18" id="KW-0131">Cell cycle</keyword>
<reference evidence="21 22" key="1">
    <citation type="submission" date="2016-08" db="EMBL/GenBank/DDBJ databases">
        <authorList>
            <person name="Loux V."/>
            <person name="Rue O."/>
        </authorList>
    </citation>
    <scope>NUCLEOTIDE SEQUENCE [LARGE SCALE GENOMIC DNA]</scope>
    <source>
        <strain evidence="21 22">AFSSA_08CEB44bac</strain>
    </source>
</reference>
<evidence type="ECO:0000256" key="2">
    <source>
        <dbReference type="ARBA" id="ARBA00004496"/>
    </source>
</evidence>
<evidence type="ECO:0000256" key="7">
    <source>
        <dbReference type="ARBA" id="ARBA00022490"/>
    </source>
</evidence>
<dbReference type="InterPro" id="IPR004101">
    <property type="entry name" value="Mur_ligase_C"/>
</dbReference>
<keyword evidence="11 17" id="KW-0133">Cell shape</keyword>
<evidence type="ECO:0000256" key="12">
    <source>
        <dbReference type="ARBA" id="ARBA00022984"/>
    </source>
</evidence>
<evidence type="ECO:0000256" key="14">
    <source>
        <dbReference type="ARBA" id="ARBA00030398"/>
    </source>
</evidence>
<keyword evidence="13 17" id="KW-0961">Cell wall biogenesis/degradation</keyword>
<evidence type="ECO:0000256" key="4">
    <source>
        <dbReference type="ARBA" id="ARBA00010416"/>
    </source>
</evidence>
<keyword evidence="10 17" id="KW-0067">ATP-binding</keyword>
<feature type="domain" description="Mur ligase C-terminal" evidence="19">
    <location>
        <begin position="313"/>
        <end position="427"/>
    </location>
</feature>
<dbReference type="RefSeq" id="WP_048721934.1">
    <property type="nucleotide sequence ID" value="NZ_CP024101.1"/>
</dbReference>
<evidence type="ECO:0000313" key="21">
    <source>
        <dbReference type="EMBL" id="SCL97589.1"/>
    </source>
</evidence>
<comment type="pathway">
    <text evidence="3 17 18">Cell wall biogenesis; peptidoglycan biosynthesis.</text>
</comment>
<dbReference type="HAMAP" id="MF_00639">
    <property type="entry name" value="MurD"/>
    <property type="match status" value="1"/>
</dbReference>
<dbReference type="InterPro" id="IPR036615">
    <property type="entry name" value="Mur_ligase_C_dom_sf"/>
</dbReference>
<dbReference type="Proteomes" id="UP000242164">
    <property type="component" value="Unassembled WGS sequence"/>
</dbReference>
<evidence type="ECO:0000256" key="13">
    <source>
        <dbReference type="ARBA" id="ARBA00023316"/>
    </source>
</evidence>
<feature type="binding site" evidence="17">
    <location>
        <begin position="119"/>
        <end position="125"/>
    </location>
    <ligand>
        <name>ATP</name>
        <dbReference type="ChEBI" id="CHEBI:30616"/>
    </ligand>
</feature>
<dbReference type="GO" id="GO:0008764">
    <property type="term" value="F:UDP-N-acetylmuramoylalanine-D-glutamate ligase activity"/>
    <property type="evidence" value="ECO:0007669"/>
    <property type="project" value="UniProtKB-UniRule"/>
</dbReference>
<dbReference type="Gene3D" id="3.40.50.720">
    <property type="entry name" value="NAD(P)-binding Rossmann-like Domain"/>
    <property type="match status" value="1"/>
</dbReference>
<dbReference type="NCBIfam" id="TIGR01087">
    <property type="entry name" value="murD"/>
    <property type="match status" value="1"/>
</dbReference>
<dbReference type="Gene3D" id="3.90.190.20">
    <property type="entry name" value="Mur ligase, C-terminal domain"/>
    <property type="match status" value="1"/>
</dbReference>
<name>A0AAX2CJ39_9BACI</name>
<evidence type="ECO:0000256" key="17">
    <source>
        <dbReference type="HAMAP-Rule" id="MF_00639"/>
    </source>
</evidence>
<sequence length="451" mass="48856">MKTVTDYQNKNILVLGIAKSGYAAANLLKSLGANVIVNDGKPLANNELAAELQAKGMDVVCGGHPLELLERNIALVVKNPGIPYSNPLLVAATEKQIPIITEIELAYRISEAPFIGITGSNGKTTTTMLTFEMLKEGEKHPAIAGNIGTVACEVAQAAKANEVLVTELSSFQLMGVETFQPKIAAFLNLFEAHLDYHGTKKEYGLAKANIFKNQTAADYSVINADDADVMELSANSKGQKILFSTTKEIEDGACIKENALYFKGEKVVEIKDIVLPGKHNLENILAAMSIAKLLGVANEAIVAVLKRFTGVKHRLEYVTTIHNRKFYNDSKATNILATEKALSAFTSPVILLAGGLDRGNEFDDLIPYFEQHVKAIVTYGQTAPKLVHAAEKAGVAIIEAVHHLEEAVERAYAHSADGDVILLSPACASWDQFKTFEERGDIFIQAVHKLI</sequence>
<accession>A0AAX2CJ39</accession>
<evidence type="ECO:0000256" key="9">
    <source>
        <dbReference type="ARBA" id="ARBA00022741"/>
    </source>
</evidence>